<dbReference type="Proteomes" id="UP000034838">
    <property type="component" value="Unassembled WGS sequence"/>
</dbReference>
<dbReference type="AlphaFoldDB" id="A0A1J4PW63"/>
<organism evidence="2 3">
    <name type="scientific">Streptomyces malaysiense</name>
    <dbReference type="NCBI Taxonomy" id="1428626"/>
    <lineage>
        <taxon>Bacteria</taxon>
        <taxon>Bacillati</taxon>
        <taxon>Actinomycetota</taxon>
        <taxon>Actinomycetes</taxon>
        <taxon>Kitasatosporales</taxon>
        <taxon>Streptomycetaceae</taxon>
        <taxon>Streptomyces</taxon>
    </lineage>
</organism>
<evidence type="ECO:0000313" key="2">
    <source>
        <dbReference type="EMBL" id="OIK24072.1"/>
    </source>
</evidence>
<dbReference type="EMBL" id="LBDA02000080">
    <property type="protein sequence ID" value="OIK24072.1"/>
    <property type="molecule type" value="Genomic_DNA"/>
</dbReference>
<evidence type="ECO:0000313" key="3">
    <source>
        <dbReference type="Proteomes" id="UP000034838"/>
    </source>
</evidence>
<name>A0A1J4PW63_9ACTN</name>
<reference evidence="2" key="1">
    <citation type="submission" date="2016-10" db="EMBL/GenBank/DDBJ databases">
        <title>Genome sequence of Streptomyces malaysiense MUSC 136.</title>
        <authorList>
            <person name="Lee L.-H."/>
            <person name="Ser H.-L."/>
        </authorList>
    </citation>
    <scope>NUCLEOTIDE SEQUENCE [LARGE SCALE GENOMIC DNA]</scope>
    <source>
        <strain evidence="2">MUSC 136</strain>
    </source>
</reference>
<accession>A0A1J4PW63</accession>
<proteinExistence type="predicted"/>
<feature type="signal peptide" evidence="1">
    <location>
        <begin position="1"/>
        <end position="17"/>
    </location>
</feature>
<evidence type="ECO:0000256" key="1">
    <source>
        <dbReference type="SAM" id="SignalP"/>
    </source>
</evidence>
<keyword evidence="3" id="KW-1185">Reference proteome</keyword>
<evidence type="ECO:0008006" key="4">
    <source>
        <dbReference type="Google" id="ProtNLM"/>
    </source>
</evidence>
<gene>
    <name evidence="2" type="ORF">VT52_029080</name>
</gene>
<comment type="caution">
    <text evidence="2">The sequence shown here is derived from an EMBL/GenBank/DDBJ whole genome shotgun (WGS) entry which is preliminary data.</text>
</comment>
<feature type="chain" id="PRO_5009631873" description="Secreted protein" evidence="1">
    <location>
        <begin position="18"/>
        <end position="64"/>
    </location>
</feature>
<protein>
    <recommendedName>
        <fullName evidence="4">Secreted protein</fullName>
    </recommendedName>
</protein>
<sequence length="64" mass="6841">MVILTLPPILALTEALAATTTELADTSVLPEISAEMVPDLVTLAVMDPPGPSLYLVPFHHDAMW</sequence>
<keyword evidence="1" id="KW-0732">Signal</keyword>